<organism evidence="1">
    <name type="scientific">Anguilla anguilla</name>
    <name type="common">European freshwater eel</name>
    <name type="synonym">Muraena anguilla</name>
    <dbReference type="NCBI Taxonomy" id="7936"/>
    <lineage>
        <taxon>Eukaryota</taxon>
        <taxon>Metazoa</taxon>
        <taxon>Chordata</taxon>
        <taxon>Craniata</taxon>
        <taxon>Vertebrata</taxon>
        <taxon>Euteleostomi</taxon>
        <taxon>Actinopterygii</taxon>
        <taxon>Neopterygii</taxon>
        <taxon>Teleostei</taxon>
        <taxon>Anguilliformes</taxon>
        <taxon>Anguillidae</taxon>
        <taxon>Anguilla</taxon>
    </lineage>
</organism>
<dbReference type="EMBL" id="GBXM01085067">
    <property type="protein sequence ID" value="JAH23510.1"/>
    <property type="molecule type" value="Transcribed_RNA"/>
</dbReference>
<name>A0A0E9R4V6_ANGAN</name>
<dbReference type="EMBL" id="GBXM01070426">
    <property type="protein sequence ID" value="JAH38151.1"/>
    <property type="molecule type" value="Transcribed_RNA"/>
</dbReference>
<reference evidence="1" key="2">
    <citation type="journal article" date="2015" name="Fish Shellfish Immunol.">
        <title>Early steps in the European eel (Anguilla anguilla)-Vibrio vulnificus interaction in the gills: Role of the RtxA13 toxin.</title>
        <authorList>
            <person name="Callol A."/>
            <person name="Pajuelo D."/>
            <person name="Ebbesson L."/>
            <person name="Teles M."/>
            <person name="MacKenzie S."/>
            <person name="Amaro C."/>
        </authorList>
    </citation>
    <scope>NUCLEOTIDE SEQUENCE</scope>
</reference>
<proteinExistence type="predicted"/>
<evidence type="ECO:0000313" key="1">
    <source>
        <dbReference type="EMBL" id="JAH23510.1"/>
    </source>
</evidence>
<sequence>MSHASRLPQTVTHSDVLFTIYDPASQPAKAGYRVQNHYASKLYKSTDCTM</sequence>
<dbReference type="AlphaFoldDB" id="A0A0E9R4V6"/>
<accession>A0A0E9R4V6</accession>
<protein>
    <submittedName>
        <fullName evidence="1">Uncharacterized protein</fullName>
    </submittedName>
</protein>
<reference evidence="1" key="1">
    <citation type="submission" date="2014-11" db="EMBL/GenBank/DDBJ databases">
        <authorList>
            <person name="Amaro Gonzalez C."/>
        </authorList>
    </citation>
    <scope>NUCLEOTIDE SEQUENCE</scope>
</reference>